<dbReference type="Bgee" id="733173">
    <property type="expression patterns" value="Expressed in internal ear and 19 other cell types or tissues"/>
</dbReference>
<dbReference type="RefSeq" id="XP_018087222.1">
    <property type="nucleotide sequence ID" value="XM_018231733.2"/>
</dbReference>
<dbReference type="KEGG" id="xla:733173"/>
<dbReference type="Proteomes" id="UP000186698">
    <property type="component" value="Chromosome 8L"/>
</dbReference>
<sequence length="319" mass="34415">MAGVTEEKDMEKAVWSPGLDSAPLSVFATELKLGSLVTLLLLTIVSGLVPLFLFRHKGSTVTSGTRQRLLSLISCFSGGVFLSTCLLDLMPSYLASINDALQGLNITLQFPLQEFIMAMGFFLVLIMEQVAMGYKDQAGYSEETDALLGSPGLVHSGVGMHHVHVDVNAHSAVRTMALILSLSLHSAMEGVALGLQQGRGEVLKSCLALLVHKSIMSFSLILRLGQGRLHIRAMLVCLFFYSFMCPLGIGLGIAWAGQADPVEQLTRSVLEGMATGAFLYVTFLEILPHELSSHHPQIDRVLVLLCGFSAIAAVLFIKI</sequence>
<dbReference type="STRING" id="8355.A0A1L8FDA8"/>
<organism evidence="5 6">
    <name type="scientific">Xenopus laevis</name>
    <name type="common">African clawed frog</name>
    <dbReference type="NCBI Taxonomy" id="8355"/>
    <lineage>
        <taxon>Eukaryota</taxon>
        <taxon>Metazoa</taxon>
        <taxon>Chordata</taxon>
        <taxon>Craniata</taxon>
        <taxon>Vertebrata</taxon>
        <taxon>Euteleostomi</taxon>
        <taxon>Amphibia</taxon>
        <taxon>Batrachia</taxon>
        <taxon>Anura</taxon>
        <taxon>Pipoidea</taxon>
        <taxon>Pipidae</taxon>
        <taxon>Xenopodinae</taxon>
        <taxon>Xenopus</taxon>
        <taxon>Xenopus</taxon>
    </lineage>
</organism>
<reference evidence="6" key="1">
    <citation type="submission" date="2025-08" db="UniProtKB">
        <authorList>
            <consortium name="RefSeq"/>
        </authorList>
    </citation>
    <scope>IDENTIFICATION</scope>
    <source>
        <strain evidence="6">J_2021</strain>
        <tissue evidence="6">Erythrocytes</tissue>
    </source>
</reference>
<evidence type="ECO:0000256" key="1">
    <source>
        <dbReference type="ARBA" id="ARBA00004141"/>
    </source>
</evidence>
<dbReference type="AlphaFoldDB" id="A0A1L8FDA8"/>
<dbReference type="GO" id="GO:0071577">
    <property type="term" value="P:zinc ion transmembrane transport"/>
    <property type="evidence" value="ECO:0000318"/>
    <property type="project" value="GO_Central"/>
</dbReference>
<dbReference type="CTD" id="733173"/>
<dbReference type="OrthoDB" id="448280at2759"/>
<dbReference type="InterPro" id="IPR003689">
    <property type="entry name" value="ZIP"/>
</dbReference>
<dbReference type="GeneID" id="733173"/>
<protein>
    <submittedName>
        <fullName evidence="6">Zinc transporter ZIP1</fullName>
    </submittedName>
</protein>
<dbReference type="AGR" id="Xenbase:XB-GENE-6253648"/>
<comment type="subcellular location">
    <subcellularLocation>
        <location evidence="1">Membrane</location>
        <topology evidence="1">Multi-pass membrane protein</topology>
    </subcellularLocation>
</comment>
<dbReference type="Xenbase" id="XB-GENE-6253648">
    <property type="gene designation" value="slc39a1.L"/>
</dbReference>
<dbReference type="GO" id="GO:0005385">
    <property type="term" value="F:zinc ion transmembrane transporter activity"/>
    <property type="evidence" value="ECO:0000318"/>
    <property type="project" value="GO_Central"/>
</dbReference>
<keyword evidence="5" id="KW-1185">Reference proteome</keyword>
<accession>A0A1L8FDA8</accession>
<dbReference type="Pfam" id="PF02535">
    <property type="entry name" value="Zip"/>
    <property type="match status" value="1"/>
</dbReference>
<keyword evidence="2" id="KW-0812">Transmembrane</keyword>
<dbReference type="GO" id="GO:0005886">
    <property type="term" value="C:plasma membrane"/>
    <property type="evidence" value="ECO:0000318"/>
    <property type="project" value="GO_Central"/>
</dbReference>
<evidence type="ECO:0000313" key="5">
    <source>
        <dbReference type="Proteomes" id="UP000186698"/>
    </source>
</evidence>
<evidence type="ECO:0000313" key="7">
    <source>
        <dbReference type="Xenbase" id="XB-GENE-6253648"/>
    </source>
</evidence>
<dbReference type="PANTHER" id="PTHR11040:SF58">
    <property type="entry name" value="ZINC TRANSPORTER ZIP1"/>
    <property type="match status" value="1"/>
</dbReference>
<dbReference type="PANTHER" id="PTHR11040">
    <property type="entry name" value="ZINC/IRON TRANSPORTER"/>
    <property type="match status" value="1"/>
</dbReference>
<gene>
    <name evidence="6 7" type="primary">slc39a1.L</name>
</gene>
<dbReference type="PaxDb" id="8355-A0A1L8FDA8"/>
<keyword evidence="3" id="KW-1133">Transmembrane helix</keyword>
<evidence type="ECO:0000256" key="4">
    <source>
        <dbReference type="ARBA" id="ARBA00023136"/>
    </source>
</evidence>
<proteinExistence type="predicted"/>
<evidence type="ECO:0000313" key="6">
    <source>
        <dbReference type="RefSeq" id="XP_018087222.1"/>
    </source>
</evidence>
<name>A0A1L8FDA8_XENLA</name>
<keyword evidence="4" id="KW-0472">Membrane</keyword>
<evidence type="ECO:0000256" key="3">
    <source>
        <dbReference type="ARBA" id="ARBA00022989"/>
    </source>
</evidence>
<dbReference type="OMA" id="HEMSHTH"/>
<evidence type="ECO:0000256" key="2">
    <source>
        <dbReference type="ARBA" id="ARBA00022692"/>
    </source>
</evidence>